<accession>A0A933LPJ8</accession>
<dbReference type="Gene3D" id="3.30.460.40">
    <property type="match status" value="1"/>
</dbReference>
<dbReference type="Proteomes" id="UP000772181">
    <property type="component" value="Unassembled WGS sequence"/>
</dbReference>
<comment type="caution">
    <text evidence="2">The sequence shown here is derived from an EMBL/GenBank/DDBJ whole genome shotgun (WGS) entry which is preliminary data.</text>
</comment>
<name>A0A933LPJ8_UNCTE</name>
<dbReference type="InterPro" id="IPR043519">
    <property type="entry name" value="NT_sf"/>
</dbReference>
<dbReference type="EMBL" id="JACQWF010000115">
    <property type="protein sequence ID" value="MBI4595213.1"/>
    <property type="molecule type" value="Genomic_DNA"/>
</dbReference>
<reference evidence="2" key="1">
    <citation type="submission" date="2020-07" db="EMBL/GenBank/DDBJ databases">
        <title>Huge and variable diversity of episymbiotic CPR bacteria and DPANN archaea in groundwater ecosystems.</title>
        <authorList>
            <person name="He C.Y."/>
            <person name="Keren R."/>
            <person name="Whittaker M."/>
            <person name="Farag I.F."/>
            <person name="Doudna J."/>
            <person name="Cate J.H.D."/>
            <person name="Banfield J.F."/>
        </authorList>
    </citation>
    <scope>NUCLEOTIDE SEQUENCE</scope>
    <source>
        <strain evidence="2">NC_groundwater_1482_Ag_S-0.65um_47_24</strain>
    </source>
</reference>
<evidence type="ECO:0000313" key="2">
    <source>
        <dbReference type="EMBL" id="MBI4595213.1"/>
    </source>
</evidence>
<dbReference type="Pfam" id="PF19502">
    <property type="entry name" value="DUF6036"/>
    <property type="match status" value="1"/>
</dbReference>
<organism evidence="2 3">
    <name type="scientific">Tectimicrobiota bacterium</name>
    <dbReference type="NCBI Taxonomy" id="2528274"/>
    <lineage>
        <taxon>Bacteria</taxon>
        <taxon>Pseudomonadati</taxon>
        <taxon>Nitrospinota/Tectimicrobiota group</taxon>
        <taxon>Candidatus Tectimicrobiota</taxon>
    </lineage>
</organism>
<feature type="domain" description="DUF6036" evidence="1">
    <location>
        <begin position="30"/>
        <end position="186"/>
    </location>
</feature>
<dbReference type="SUPFAM" id="SSF81301">
    <property type="entry name" value="Nucleotidyltransferase"/>
    <property type="match status" value="1"/>
</dbReference>
<evidence type="ECO:0000313" key="3">
    <source>
        <dbReference type="Proteomes" id="UP000772181"/>
    </source>
</evidence>
<gene>
    <name evidence="2" type="ORF">HY730_02420</name>
</gene>
<dbReference type="InterPro" id="IPR045792">
    <property type="entry name" value="DUF6036"/>
</dbReference>
<proteinExistence type="predicted"/>
<sequence length="256" mass="29892">MSEKKLMRLLKRWWSLANQIAMMRSREEAISDILQKLSSVTKSFSEPKLILIGGYALRAFINLSRYTRDCDFAVKERCLEQIKDWLNEMNVEAFHQEQEYGYLRLLKLLKIGRSSTKVSLDFMQGQVRGRIEEDVVVLDKKFVQNSRRTAIKIGNNELDVFIPDYTDYLILKIASARPSDVRDVAALIWKKGIPDRLKERASEIVKSKTLFEKNIGEIIRTISDKRFLESWRGIFVVKEFGEDDKQKVISEMKSLM</sequence>
<dbReference type="GO" id="GO:0016740">
    <property type="term" value="F:transferase activity"/>
    <property type="evidence" value="ECO:0007669"/>
    <property type="project" value="UniProtKB-KW"/>
</dbReference>
<keyword evidence="2" id="KW-0808">Transferase</keyword>
<dbReference type="AlphaFoldDB" id="A0A933LPJ8"/>
<protein>
    <submittedName>
        <fullName evidence="2">Nucleotidyl transferase AbiEii/AbiGii toxin family protein</fullName>
    </submittedName>
</protein>
<evidence type="ECO:0000259" key="1">
    <source>
        <dbReference type="Pfam" id="PF19502"/>
    </source>
</evidence>